<accession>A0ABT9R9H3</accession>
<dbReference type="InterPro" id="IPR050109">
    <property type="entry name" value="HTH-type_TetR-like_transc_reg"/>
</dbReference>
<proteinExistence type="predicted"/>
<dbReference type="SUPFAM" id="SSF46689">
    <property type="entry name" value="Homeodomain-like"/>
    <property type="match status" value="1"/>
</dbReference>
<organism evidence="6 7">
    <name type="scientific">Streptosporangium brasiliense</name>
    <dbReference type="NCBI Taxonomy" id="47480"/>
    <lineage>
        <taxon>Bacteria</taxon>
        <taxon>Bacillati</taxon>
        <taxon>Actinomycetota</taxon>
        <taxon>Actinomycetes</taxon>
        <taxon>Streptosporangiales</taxon>
        <taxon>Streptosporangiaceae</taxon>
        <taxon>Streptosporangium</taxon>
    </lineage>
</organism>
<dbReference type="Gene3D" id="1.10.357.10">
    <property type="entry name" value="Tetracycline Repressor, domain 2"/>
    <property type="match status" value="1"/>
</dbReference>
<dbReference type="PANTHER" id="PTHR30055:SF234">
    <property type="entry name" value="HTH-TYPE TRANSCRIPTIONAL REGULATOR BETI"/>
    <property type="match status" value="1"/>
</dbReference>
<evidence type="ECO:0000256" key="4">
    <source>
        <dbReference type="PROSITE-ProRule" id="PRU00335"/>
    </source>
</evidence>
<gene>
    <name evidence="6" type="ORF">J2S55_004326</name>
</gene>
<feature type="domain" description="HTH tetR-type" evidence="5">
    <location>
        <begin position="16"/>
        <end position="76"/>
    </location>
</feature>
<evidence type="ECO:0000256" key="3">
    <source>
        <dbReference type="ARBA" id="ARBA00023163"/>
    </source>
</evidence>
<sequence>MSSPPRPEGLRERKKAKTRRTIQDHALRLFAEQGYEATTVEQIADAAEISPSTFFRYFPVKEDVAAPDDYGPLLLEALAAQPAGLGPVPALRAAVRAVFGRLSPEEELHILARVRLQLSHAALHSRTVDRTITMIGLLAAGVARRRGLGAVDPLSRTAAGAVVGALLPAVSAWAEGSGAGRLADALDEALALLESGLCP</sequence>
<evidence type="ECO:0000313" key="6">
    <source>
        <dbReference type="EMBL" id="MDP9865060.1"/>
    </source>
</evidence>
<evidence type="ECO:0000313" key="7">
    <source>
        <dbReference type="Proteomes" id="UP001230426"/>
    </source>
</evidence>
<dbReference type="InterPro" id="IPR009057">
    <property type="entry name" value="Homeodomain-like_sf"/>
</dbReference>
<dbReference type="EMBL" id="JAUSRB010000002">
    <property type="protein sequence ID" value="MDP9865060.1"/>
    <property type="molecule type" value="Genomic_DNA"/>
</dbReference>
<evidence type="ECO:0000256" key="2">
    <source>
        <dbReference type="ARBA" id="ARBA00023125"/>
    </source>
</evidence>
<dbReference type="Pfam" id="PF17754">
    <property type="entry name" value="TetR_C_14"/>
    <property type="match status" value="1"/>
</dbReference>
<keyword evidence="1" id="KW-0805">Transcription regulation</keyword>
<dbReference type="InterPro" id="IPR001647">
    <property type="entry name" value="HTH_TetR"/>
</dbReference>
<evidence type="ECO:0000256" key="1">
    <source>
        <dbReference type="ARBA" id="ARBA00023015"/>
    </source>
</evidence>
<keyword evidence="3" id="KW-0804">Transcription</keyword>
<dbReference type="PROSITE" id="PS50977">
    <property type="entry name" value="HTH_TETR_2"/>
    <property type="match status" value="1"/>
</dbReference>
<dbReference type="InterPro" id="IPR041347">
    <property type="entry name" value="MftR_C"/>
</dbReference>
<reference evidence="6 7" key="1">
    <citation type="submission" date="2023-07" db="EMBL/GenBank/DDBJ databases">
        <title>Sequencing the genomes of 1000 actinobacteria strains.</title>
        <authorList>
            <person name="Klenk H.-P."/>
        </authorList>
    </citation>
    <scope>NUCLEOTIDE SEQUENCE [LARGE SCALE GENOMIC DNA]</scope>
    <source>
        <strain evidence="6 7">DSM 44109</strain>
    </source>
</reference>
<protein>
    <submittedName>
        <fullName evidence="6">AcrR family transcriptional regulator</fullName>
    </submittedName>
</protein>
<evidence type="ECO:0000259" key="5">
    <source>
        <dbReference type="PROSITE" id="PS50977"/>
    </source>
</evidence>
<keyword evidence="7" id="KW-1185">Reference proteome</keyword>
<dbReference type="Proteomes" id="UP001230426">
    <property type="component" value="Unassembled WGS sequence"/>
</dbReference>
<dbReference type="Gene3D" id="1.10.10.60">
    <property type="entry name" value="Homeodomain-like"/>
    <property type="match status" value="1"/>
</dbReference>
<comment type="caution">
    <text evidence="6">The sequence shown here is derived from an EMBL/GenBank/DDBJ whole genome shotgun (WGS) entry which is preliminary data.</text>
</comment>
<keyword evidence="2 4" id="KW-0238">DNA-binding</keyword>
<dbReference type="RefSeq" id="WP_306863853.1">
    <property type="nucleotide sequence ID" value="NZ_JAUSRB010000002.1"/>
</dbReference>
<dbReference type="Pfam" id="PF00440">
    <property type="entry name" value="TetR_N"/>
    <property type="match status" value="1"/>
</dbReference>
<dbReference type="PANTHER" id="PTHR30055">
    <property type="entry name" value="HTH-TYPE TRANSCRIPTIONAL REGULATOR RUTR"/>
    <property type="match status" value="1"/>
</dbReference>
<name>A0ABT9R9H3_9ACTN</name>
<feature type="DNA-binding region" description="H-T-H motif" evidence="4">
    <location>
        <begin position="39"/>
        <end position="58"/>
    </location>
</feature>
<dbReference type="PRINTS" id="PR00455">
    <property type="entry name" value="HTHTETR"/>
</dbReference>